<dbReference type="GO" id="GO:0008168">
    <property type="term" value="F:methyltransferase activity"/>
    <property type="evidence" value="ECO:0007669"/>
    <property type="project" value="UniProtKB-KW"/>
</dbReference>
<dbReference type="PANTHER" id="PTHR43861:SF1">
    <property type="entry name" value="TRANS-ACONITATE 2-METHYLTRANSFERASE"/>
    <property type="match status" value="1"/>
</dbReference>
<evidence type="ECO:0000313" key="5">
    <source>
        <dbReference type="Proteomes" id="UP000248326"/>
    </source>
</evidence>
<evidence type="ECO:0000256" key="1">
    <source>
        <dbReference type="ARBA" id="ARBA00022603"/>
    </source>
</evidence>
<dbReference type="AlphaFoldDB" id="A0A318S735"/>
<keyword evidence="1 4" id="KW-0489">Methyltransferase</keyword>
<dbReference type="EMBL" id="QJSX01000008">
    <property type="protein sequence ID" value="PYE53497.1"/>
    <property type="molecule type" value="Genomic_DNA"/>
</dbReference>
<gene>
    <name evidence="4" type="ORF">DES52_10826</name>
</gene>
<dbReference type="RefSeq" id="WP_110886870.1">
    <property type="nucleotide sequence ID" value="NZ_QJSX01000008.1"/>
</dbReference>
<dbReference type="Gene3D" id="2.20.130.10">
    <property type="entry name" value="CAC2371-like domains"/>
    <property type="match status" value="1"/>
</dbReference>
<sequence>MDYGPLAALYDLQYATYRDDLHFYARLARDVGGRVLELGAGSGRVTVHLARAGVDATGLELSADMLRYARARARDADVSPRFVEGDMRDFDLGESFDLVIAPFNAFMHLYSTGDQLAALRAVRRHLAPRGRLAFDVYVPNFGPEGVLRHEGETFEADGRRTDVLMLQRVDRSRQIATTQYFVDTTHEDGRLAREHHTLTQRYFTRFELEWWLRHAGFTPKFAGSFEGGPVTDESRVLVVTATLASG</sequence>
<protein>
    <submittedName>
        <fullName evidence="4">Methyltransferase family protein</fullName>
    </submittedName>
</protein>
<keyword evidence="2 4" id="KW-0808">Transferase</keyword>
<proteinExistence type="predicted"/>
<dbReference type="PANTHER" id="PTHR43861">
    <property type="entry name" value="TRANS-ACONITATE 2-METHYLTRANSFERASE-RELATED"/>
    <property type="match status" value="1"/>
</dbReference>
<dbReference type="InterPro" id="IPR029063">
    <property type="entry name" value="SAM-dependent_MTases_sf"/>
</dbReference>
<dbReference type="OrthoDB" id="9804312at2"/>
<feature type="domain" description="Methyltransferase" evidence="3">
    <location>
        <begin position="35"/>
        <end position="130"/>
    </location>
</feature>
<dbReference type="InterPro" id="IPR041698">
    <property type="entry name" value="Methyltransf_25"/>
</dbReference>
<organism evidence="4 5">
    <name type="scientific">Deinococcus yavapaiensis KR-236</name>
    <dbReference type="NCBI Taxonomy" id="694435"/>
    <lineage>
        <taxon>Bacteria</taxon>
        <taxon>Thermotogati</taxon>
        <taxon>Deinococcota</taxon>
        <taxon>Deinococci</taxon>
        <taxon>Deinococcales</taxon>
        <taxon>Deinococcaceae</taxon>
        <taxon>Deinococcus</taxon>
    </lineage>
</organism>
<dbReference type="CDD" id="cd02440">
    <property type="entry name" value="AdoMet_MTases"/>
    <property type="match status" value="1"/>
</dbReference>
<keyword evidence="5" id="KW-1185">Reference proteome</keyword>
<reference evidence="4 5" key="1">
    <citation type="submission" date="2018-06" db="EMBL/GenBank/DDBJ databases">
        <title>Genomic Encyclopedia of Type Strains, Phase IV (KMG-IV): sequencing the most valuable type-strain genomes for metagenomic binning, comparative biology and taxonomic classification.</title>
        <authorList>
            <person name="Goeker M."/>
        </authorList>
    </citation>
    <scope>NUCLEOTIDE SEQUENCE [LARGE SCALE GENOMIC DNA]</scope>
    <source>
        <strain evidence="4 5">DSM 18048</strain>
    </source>
</reference>
<name>A0A318S735_9DEIO</name>
<dbReference type="Pfam" id="PF13649">
    <property type="entry name" value="Methyltransf_25"/>
    <property type="match status" value="1"/>
</dbReference>
<comment type="caution">
    <text evidence="4">The sequence shown here is derived from an EMBL/GenBank/DDBJ whole genome shotgun (WGS) entry which is preliminary data.</text>
</comment>
<evidence type="ECO:0000256" key="2">
    <source>
        <dbReference type="ARBA" id="ARBA00022679"/>
    </source>
</evidence>
<dbReference type="GO" id="GO:0032259">
    <property type="term" value="P:methylation"/>
    <property type="evidence" value="ECO:0007669"/>
    <property type="project" value="UniProtKB-KW"/>
</dbReference>
<dbReference type="SUPFAM" id="SSF53335">
    <property type="entry name" value="S-adenosyl-L-methionine-dependent methyltransferases"/>
    <property type="match status" value="1"/>
</dbReference>
<dbReference type="Gene3D" id="3.40.50.150">
    <property type="entry name" value="Vaccinia Virus protein VP39"/>
    <property type="match status" value="1"/>
</dbReference>
<evidence type="ECO:0000313" key="4">
    <source>
        <dbReference type="EMBL" id="PYE53497.1"/>
    </source>
</evidence>
<evidence type="ECO:0000259" key="3">
    <source>
        <dbReference type="Pfam" id="PF13649"/>
    </source>
</evidence>
<accession>A0A318S735</accession>
<dbReference type="Proteomes" id="UP000248326">
    <property type="component" value="Unassembled WGS sequence"/>
</dbReference>